<dbReference type="AlphaFoldDB" id="A0AAV7SUI9"/>
<proteinExistence type="predicted"/>
<evidence type="ECO:0000313" key="1">
    <source>
        <dbReference type="EMBL" id="KAJ1167651.1"/>
    </source>
</evidence>
<feature type="non-terminal residue" evidence="1">
    <location>
        <position position="1"/>
    </location>
</feature>
<dbReference type="Proteomes" id="UP001066276">
    <property type="component" value="Chromosome 4_2"/>
</dbReference>
<feature type="non-terminal residue" evidence="1">
    <location>
        <position position="52"/>
    </location>
</feature>
<dbReference type="PANTHER" id="PTHR33426">
    <property type="entry name" value="C2H2-TYPE DOMAIN-CONTAINING PROTEIN"/>
    <property type="match status" value="1"/>
</dbReference>
<keyword evidence="2" id="KW-1185">Reference proteome</keyword>
<sequence>TRFLTETFPAFRALIRFLPSVSSFMLSYTGFLTEAFPAFRALIRSLPSVSSL</sequence>
<gene>
    <name evidence="1" type="ORF">NDU88_008040</name>
</gene>
<accession>A0AAV7SUI9</accession>
<evidence type="ECO:0000313" key="2">
    <source>
        <dbReference type="Proteomes" id="UP001066276"/>
    </source>
</evidence>
<dbReference type="EMBL" id="JANPWB010000008">
    <property type="protein sequence ID" value="KAJ1167651.1"/>
    <property type="molecule type" value="Genomic_DNA"/>
</dbReference>
<protein>
    <submittedName>
        <fullName evidence="1">Uncharacterized protein</fullName>
    </submittedName>
</protein>
<comment type="caution">
    <text evidence="1">The sequence shown here is derived from an EMBL/GenBank/DDBJ whole genome shotgun (WGS) entry which is preliminary data.</text>
</comment>
<organism evidence="1 2">
    <name type="scientific">Pleurodeles waltl</name>
    <name type="common">Iberian ribbed newt</name>
    <dbReference type="NCBI Taxonomy" id="8319"/>
    <lineage>
        <taxon>Eukaryota</taxon>
        <taxon>Metazoa</taxon>
        <taxon>Chordata</taxon>
        <taxon>Craniata</taxon>
        <taxon>Vertebrata</taxon>
        <taxon>Euteleostomi</taxon>
        <taxon>Amphibia</taxon>
        <taxon>Batrachia</taxon>
        <taxon>Caudata</taxon>
        <taxon>Salamandroidea</taxon>
        <taxon>Salamandridae</taxon>
        <taxon>Pleurodelinae</taxon>
        <taxon>Pleurodeles</taxon>
    </lineage>
</organism>
<reference evidence="1" key="1">
    <citation type="journal article" date="2022" name="bioRxiv">
        <title>Sequencing and chromosome-scale assembly of the giantPleurodeles waltlgenome.</title>
        <authorList>
            <person name="Brown T."/>
            <person name="Elewa A."/>
            <person name="Iarovenko S."/>
            <person name="Subramanian E."/>
            <person name="Araus A.J."/>
            <person name="Petzold A."/>
            <person name="Susuki M."/>
            <person name="Suzuki K.-i.T."/>
            <person name="Hayashi T."/>
            <person name="Toyoda A."/>
            <person name="Oliveira C."/>
            <person name="Osipova E."/>
            <person name="Leigh N.D."/>
            <person name="Simon A."/>
            <person name="Yun M.H."/>
        </authorList>
    </citation>
    <scope>NUCLEOTIDE SEQUENCE</scope>
    <source>
        <strain evidence="1">20211129_DDA</strain>
        <tissue evidence="1">Liver</tissue>
    </source>
</reference>
<dbReference type="PANTHER" id="PTHR33426:SF30">
    <property type="match status" value="1"/>
</dbReference>
<name>A0AAV7SUI9_PLEWA</name>